<dbReference type="PIRSF" id="PIRSF005225">
    <property type="entry name" value="LAG1_LAC1"/>
    <property type="match status" value="1"/>
</dbReference>
<feature type="region of interest" description="Disordered" evidence="1">
    <location>
        <begin position="230"/>
        <end position="256"/>
    </location>
</feature>
<accession>A0A1D2MEA4</accession>
<dbReference type="GO" id="GO:0016020">
    <property type="term" value="C:membrane"/>
    <property type="evidence" value="ECO:0007669"/>
    <property type="project" value="GOC"/>
</dbReference>
<dbReference type="OrthoDB" id="537032at2759"/>
<evidence type="ECO:0000313" key="2">
    <source>
        <dbReference type="EMBL" id="ODM91285.1"/>
    </source>
</evidence>
<evidence type="ECO:0000256" key="1">
    <source>
        <dbReference type="SAM" id="MobiDB-lite"/>
    </source>
</evidence>
<keyword evidence="3" id="KW-1185">Reference proteome</keyword>
<dbReference type="STRING" id="48709.A0A1D2MEA4"/>
<dbReference type="GO" id="GO:0050291">
    <property type="term" value="F:sphingosine N-acyltransferase activity"/>
    <property type="evidence" value="ECO:0007669"/>
    <property type="project" value="InterPro"/>
</dbReference>
<name>A0A1D2MEA4_ORCCI</name>
<dbReference type="GO" id="GO:0046513">
    <property type="term" value="P:ceramide biosynthetic process"/>
    <property type="evidence" value="ECO:0007669"/>
    <property type="project" value="InterPro"/>
</dbReference>
<comment type="caution">
    <text evidence="2">The sequence shown here is derived from an EMBL/GenBank/DDBJ whole genome shotgun (WGS) entry which is preliminary data.</text>
</comment>
<sequence>MIFQTLLTSLSQFYWSPWFWLPENVKWAQLNPQSDKRFANVSDVYAAIISAVSLLAIRFFLERIICKPIGTFLGITEAHKKLTKFSECGWRFVYYTVSATIGICVLWDKPGSGIRFPLMFGGTAGSALVLSRLSHYGFYGCEEEGFPVRQNLQLCTLPQNGYKSLRTLCPHLDCYTIGVVCCSALQHAVPSFNPNAIVSCLLCHRVCGYDPFWIHLYWTNLLWKIARQSSNDEVRDDRSSDEEDDDEGNGSEEKDD</sequence>
<gene>
    <name evidence="2" type="ORF">Ocin01_15398</name>
</gene>
<feature type="compositionally biased region" description="Acidic residues" evidence="1">
    <location>
        <begin position="239"/>
        <end position="256"/>
    </location>
</feature>
<evidence type="ECO:0000313" key="3">
    <source>
        <dbReference type="Proteomes" id="UP000094527"/>
    </source>
</evidence>
<proteinExistence type="predicted"/>
<dbReference type="EMBL" id="LJIJ01001605">
    <property type="protein sequence ID" value="ODM91285.1"/>
    <property type="molecule type" value="Genomic_DNA"/>
</dbReference>
<protein>
    <submittedName>
        <fullName evidence="2">Ceramide synthase 2</fullName>
    </submittedName>
</protein>
<dbReference type="Proteomes" id="UP000094527">
    <property type="component" value="Unassembled WGS sequence"/>
</dbReference>
<organism evidence="2 3">
    <name type="scientific">Orchesella cincta</name>
    <name type="common">Springtail</name>
    <name type="synonym">Podura cincta</name>
    <dbReference type="NCBI Taxonomy" id="48709"/>
    <lineage>
        <taxon>Eukaryota</taxon>
        <taxon>Metazoa</taxon>
        <taxon>Ecdysozoa</taxon>
        <taxon>Arthropoda</taxon>
        <taxon>Hexapoda</taxon>
        <taxon>Collembola</taxon>
        <taxon>Entomobryomorpha</taxon>
        <taxon>Entomobryoidea</taxon>
        <taxon>Orchesellidae</taxon>
        <taxon>Orchesellinae</taxon>
        <taxon>Orchesella</taxon>
    </lineage>
</organism>
<dbReference type="AlphaFoldDB" id="A0A1D2MEA4"/>
<reference evidence="2 3" key="1">
    <citation type="journal article" date="2016" name="Genome Biol. Evol.">
        <title>Gene Family Evolution Reflects Adaptation to Soil Environmental Stressors in the Genome of the Collembolan Orchesella cincta.</title>
        <authorList>
            <person name="Faddeeva-Vakhrusheva A."/>
            <person name="Derks M.F."/>
            <person name="Anvar S.Y."/>
            <person name="Agamennone V."/>
            <person name="Suring W."/>
            <person name="Smit S."/>
            <person name="van Straalen N.M."/>
            <person name="Roelofs D."/>
        </authorList>
    </citation>
    <scope>NUCLEOTIDE SEQUENCE [LARGE SCALE GENOMIC DNA]</scope>
    <source>
        <tissue evidence="2">Mixed pool</tissue>
    </source>
</reference>
<dbReference type="InterPro" id="IPR016439">
    <property type="entry name" value="Lag1/Lac1-like"/>
</dbReference>